<dbReference type="HAMAP" id="MF_00227">
    <property type="entry name" value="RNase_P"/>
    <property type="match status" value="1"/>
</dbReference>
<dbReference type="InterPro" id="IPR020568">
    <property type="entry name" value="Ribosomal_Su5_D2-typ_SF"/>
</dbReference>
<dbReference type="Proteomes" id="UP000250918">
    <property type="component" value="Unassembled WGS sequence"/>
</dbReference>
<gene>
    <name evidence="7 9" type="primary">rnpA</name>
    <name evidence="9" type="ORF">C3F09_09860</name>
</gene>
<dbReference type="EC" id="3.1.26.5" evidence="7 8"/>
<sequence>MAARYWRAAGPRVENGSPSALAAKNKLPRSLTLKSRVEISRLIKTGRRIHGPLCTLVWEPADSFAYGIFISGKIGPAHDRNRIKRHVREAVRLSRRELTLKAAFLPKADAVTASGGALRADVDQLLDRVRDQI</sequence>
<dbReference type="SUPFAM" id="SSF54211">
    <property type="entry name" value="Ribosomal protein S5 domain 2-like"/>
    <property type="match status" value="1"/>
</dbReference>
<dbReference type="GO" id="GO:0004526">
    <property type="term" value="F:ribonuclease P activity"/>
    <property type="evidence" value="ECO:0007669"/>
    <property type="project" value="UniProtKB-UniRule"/>
</dbReference>
<dbReference type="EMBL" id="PQAP01000159">
    <property type="protein sequence ID" value="PWB69935.1"/>
    <property type="molecule type" value="Genomic_DNA"/>
</dbReference>
<evidence type="ECO:0000256" key="6">
    <source>
        <dbReference type="ARBA" id="ARBA00022884"/>
    </source>
</evidence>
<dbReference type="InterPro" id="IPR020539">
    <property type="entry name" value="RNase_P_CS"/>
</dbReference>
<evidence type="ECO:0000256" key="4">
    <source>
        <dbReference type="ARBA" id="ARBA00022759"/>
    </source>
</evidence>
<dbReference type="GO" id="GO:0030677">
    <property type="term" value="C:ribonuclease P complex"/>
    <property type="evidence" value="ECO:0007669"/>
    <property type="project" value="TreeGrafter"/>
</dbReference>
<dbReference type="Pfam" id="PF00825">
    <property type="entry name" value="Ribonuclease_P"/>
    <property type="match status" value="1"/>
</dbReference>
<proteinExistence type="inferred from homology"/>
<accession>A0A855X4J9</accession>
<comment type="function">
    <text evidence="1 7">RNaseP catalyzes the removal of the 5'-leader sequence from pre-tRNA to produce the mature 5'-terminus. It can also cleave other RNA substrates such as 4.5S RNA. The protein component plays an auxiliary but essential role in vivo by binding to the 5'-leader sequence and broadening the substrate specificity of the ribozyme.</text>
</comment>
<dbReference type="NCBIfam" id="TIGR00188">
    <property type="entry name" value="rnpA"/>
    <property type="match status" value="1"/>
</dbReference>
<dbReference type="PROSITE" id="PS00648">
    <property type="entry name" value="RIBONUCLEASE_P"/>
    <property type="match status" value="1"/>
</dbReference>
<dbReference type="InterPro" id="IPR014721">
    <property type="entry name" value="Ribsml_uS5_D2-typ_fold_subgr"/>
</dbReference>
<evidence type="ECO:0000256" key="5">
    <source>
        <dbReference type="ARBA" id="ARBA00022801"/>
    </source>
</evidence>
<protein>
    <recommendedName>
        <fullName evidence="7 8">Ribonuclease P protein component</fullName>
        <shortName evidence="7">RNase P protein</shortName>
        <shortName evidence="7">RNaseP protein</shortName>
        <ecNumber evidence="7 8">3.1.26.5</ecNumber>
    </recommendedName>
    <alternativeName>
        <fullName evidence="7">Protein C5</fullName>
    </alternativeName>
</protein>
<evidence type="ECO:0000256" key="7">
    <source>
        <dbReference type="HAMAP-Rule" id="MF_00227"/>
    </source>
</evidence>
<dbReference type="GO" id="GO:0001682">
    <property type="term" value="P:tRNA 5'-leader removal"/>
    <property type="evidence" value="ECO:0007669"/>
    <property type="project" value="UniProtKB-UniRule"/>
</dbReference>
<comment type="subunit">
    <text evidence="7">Consists of a catalytic RNA component (M1 or rnpB) and a protein subunit.</text>
</comment>
<dbReference type="GO" id="GO:0042781">
    <property type="term" value="F:3'-tRNA processing endoribonuclease activity"/>
    <property type="evidence" value="ECO:0007669"/>
    <property type="project" value="TreeGrafter"/>
</dbReference>
<keyword evidence="3 7" id="KW-0540">Nuclease</keyword>
<name>A0A855X4J9_9BACT</name>
<dbReference type="AlphaFoldDB" id="A0A855X4J9"/>
<evidence type="ECO:0000313" key="10">
    <source>
        <dbReference type="Proteomes" id="UP000250918"/>
    </source>
</evidence>
<evidence type="ECO:0000256" key="2">
    <source>
        <dbReference type="ARBA" id="ARBA00022694"/>
    </source>
</evidence>
<evidence type="ECO:0000256" key="8">
    <source>
        <dbReference type="NCBIfam" id="TIGR00188"/>
    </source>
</evidence>
<dbReference type="PANTHER" id="PTHR33992:SF1">
    <property type="entry name" value="RIBONUCLEASE P PROTEIN COMPONENT"/>
    <property type="match status" value="1"/>
</dbReference>
<comment type="caution">
    <text evidence="9">The sequence shown here is derived from an EMBL/GenBank/DDBJ whole genome shotgun (WGS) entry which is preliminary data.</text>
</comment>
<keyword evidence="2 7" id="KW-0819">tRNA processing</keyword>
<evidence type="ECO:0000256" key="1">
    <source>
        <dbReference type="ARBA" id="ARBA00002663"/>
    </source>
</evidence>
<dbReference type="Gene3D" id="3.30.230.10">
    <property type="match status" value="1"/>
</dbReference>
<evidence type="ECO:0000256" key="3">
    <source>
        <dbReference type="ARBA" id="ARBA00022722"/>
    </source>
</evidence>
<comment type="catalytic activity">
    <reaction evidence="7">
        <text>Endonucleolytic cleavage of RNA, removing 5'-extranucleotides from tRNA precursor.</text>
        <dbReference type="EC" id="3.1.26.5"/>
    </reaction>
</comment>
<keyword evidence="4 7" id="KW-0255">Endonuclease</keyword>
<reference evidence="9 10" key="1">
    <citation type="journal article" date="2018" name="ISME J.">
        <title>A methanotrophic archaeon couples anaerobic oxidation of methane to Fe(III) reduction.</title>
        <authorList>
            <person name="Cai C."/>
            <person name="Leu A.O."/>
            <person name="Xie G.J."/>
            <person name="Guo J."/>
            <person name="Feng Y."/>
            <person name="Zhao J.X."/>
            <person name="Tyson G.W."/>
            <person name="Yuan Z."/>
            <person name="Hu S."/>
        </authorList>
    </citation>
    <scope>NUCLEOTIDE SEQUENCE [LARGE SCALE GENOMIC DNA]</scope>
    <source>
        <strain evidence="9">FeB_12</strain>
    </source>
</reference>
<comment type="similarity">
    <text evidence="7">Belongs to the RnpA family.</text>
</comment>
<dbReference type="GO" id="GO:0000049">
    <property type="term" value="F:tRNA binding"/>
    <property type="evidence" value="ECO:0007669"/>
    <property type="project" value="UniProtKB-UniRule"/>
</dbReference>
<dbReference type="InterPro" id="IPR000100">
    <property type="entry name" value="RNase_P"/>
</dbReference>
<keyword evidence="5 7" id="KW-0378">Hydrolase</keyword>
<dbReference type="PANTHER" id="PTHR33992">
    <property type="entry name" value="RIBONUCLEASE P PROTEIN COMPONENT"/>
    <property type="match status" value="1"/>
</dbReference>
<evidence type="ECO:0000313" key="9">
    <source>
        <dbReference type="EMBL" id="PWB69935.1"/>
    </source>
</evidence>
<organism evidence="9 10">
    <name type="scientific">candidate division GN15 bacterium</name>
    <dbReference type="NCBI Taxonomy" id="2072418"/>
    <lineage>
        <taxon>Bacteria</taxon>
        <taxon>candidate division GN15</taxon>
    </lineage>
</organism>
<keyword evidence="6 7" id="KW-0694">RNA-binding</keyword>